<feature type="transmembrane region" description="Helical" evidence="8">
    <location>
        <begin position="79"/>
        <end position="97"/>
    </location>
</feature>
<evidence type="ECO:0000256" key="1">
    <source>
        <dbReference type="ARBA" id="ARBA00004651"/>
    </source>
</evidence>
<feature type="transmembrane region" description="Helical" evidence="8">
    <location>
        <begin position="167"/>
        <end position="187"/>
    </location>
</feature>
<keyword evidence="11" id="KW-1185">Reference proteome</keyword>
<feature type="transmembrane region" description="Helical" evidence="8">
    <location>
        <begin position="12"/>
        <end position="29"/>
    </location>
</feature>
<sequence length="403" mass="43866">MMITTGTRDFWYATLALALGSFMIFANVHMTQPLLPQLAATFELTPLQASWSLTATLSMLGLSLLIYGPLSDAWGRKNLMSISLLGAVFTTLAISQVETYSSLLILRGLQGLFLGGLPAIAIAYMGDEFERHAVLVAVGLYISANSLGGVTGRLVSGFVGEHYDWQIVFLVLGSASFILVLLFIWLLPSSKHFQAQPLHPRSVVSDLKNHLRNPLLLTAYLIGGLNMLVFLTQYSYITFVLADAPYHLSTHALGMLFLTYLTGSLASAGSGRAALWLSQPLCMILGILLLITGSLFTLLAPLPMIVSGFLISSFGFFLTHSTLSSWVSQHALTARASASSLYLVFYYLGASLGSFYLEPFWQWAGWPGVVSASLLVFAITLSAAVWLSFRHNERVQKSFLANA</sequence>
<dbReference type="RefSeq" id="WP_234975944.1">
    <property type="nucleotide sequence ID" value="NZ_FUYB01000042.1"/>
</dbReference>
<comment type="subcellular location">
    <subcellularLocation>
        <location evidence="1">Cell membrane</location>
        <topology evidence="1">Multi-pass membrane protein</topology>
    </subcellularLocation>
</comment>
<evidence type="ECO:0000256" key="3">
    <source>
        <dbReference type="ARBA" id="ARBA00022448"/>
    </source>
</evidence>
<feature type="transmembrane region" description="Helical" evidence="8">
    <location>
        <begin position="49"/>
        <end position="67"/>
    </location>
</feature>
<keyword evidence="6 8" id="KW-1133">Transmembrane helix</keyword>
<evidence type="ECO:0000256" key="7">
    <source>
        <dbReference type="ARBA" id="ARBA00023136"/>
    </source>
</evidence>
<keyword evidence="4" id="KW-1003">Cell membrane</keyword>
<evidence type="ECO:0000313" key="10">
    <source>
        <dbReference type="EMBL" id="SKA97156.1"/>
    </source>
</evidence>
<dbReference type="AlphaFoldDB" id="A0A1T4Y5Y6"/>
<dbReference type="InterPro" id="IPR011701">
    <property type="entry name" value="MFS"/>
</dbReference>
<dbReference type="Proteomes" id="UP000190460">
    <property type="component" value="Unassembled WGS sequence"/>
</dbReference>
<reference evidence="10 11" key="1">
    <citation type="submission" date="2017-02" db="EMBL/GenBank/DDBJ databases">
        <authorList>
            <person name="Peterson S.W."/>
        </authorList>
    </citation>
    <scope>NUCLEOTIDE SEQUENCE [LARGE SCALE GENOMIC DNA]</scope>
    <source>
        <strain evidence="10 11">ATCC 49788</strain>
    </source>
</reference>
<gene>
    <name evidence="10" type="ORF">SAMN02745130_03967</name>
</gene>
<dbReference type="InterPro" id="IPR020846">
    <property type="entry name" value="MFS_dom"/>
</dbReference>
<feature type="transmembrane region" description="Helical" evidence="8">
    <location>
        <begin position="215"/>
        <end position="236"/>
    </location>
</feature>
<dbReference type="CDD" id="cd17324">
    <property type="entry name" value="MFS_NepI_like"/>
    <property type="match status" value="1"/>
</dbReference>
<evidence type="ECO:0000256" key="8">
    <source>
        <dbReference type="SAM" id="Phobius"/>
    </source>
</evidence>
<dbReference type="Gene3D" id="1.20.1250.20">
    <property type="entry name" value="MFS general substrate transporter like domains"/>
    <property type="match status" value="1"/>
</dbReference>
<dbReference type="SUPFAM" id="SSF103473">
    <property type="entry name" value="MFS general substrate transporter"/>
    <property type="match status" value="1"/>
</dbReference>
<comment type="similarity">
    <text evidence="2">Belongs to the major facilitator superfamily.</text>
</comment>
<dbReference type="GO" id="GO:0005886">
    <property type="term" value="C:plasma membrane"/>
    <property type="evidence" value="ECO:0007669"/>
    <property type="project" value="UniProtKB-SubCell"/>
</dbReference>
<feature type="transmembrane region" description="Helical" evidence="8">
    <location>
        <begin position="133"/>
        <end position="155"/>
    </location>
</feature>
<name>A0A1T4Y5Y6_9GAMM</name>
<dbReference type="GO" id="GO:0022857">
    <property type="term" value="F:transmembrane transporter activity"/>
    <property type="evidence" value="ECO:0007669"/>
    <property type="project" value="InterPro"/>
</dbReference>
<evidence type="ECO:0000256" key="5">
    <source>
        <dbReference type="ARBA" id="ARBA00022692"/>
    </source>
</evidence>
<feature type="domain" description="Major facilitator superfamily (MFS) profile" evidence="9">
    <location>
        <begin position="13"/>
        <end position="396"/>
    </location>
</feature>
<dbReference type="Pfam" id="PF07690">
    <property type="entry name" value="MFS_1"/>
    <property type="match status" value="1"/>
</dbReference>
<accession>A0A1T4Y5Y6</accession>
<evidence type="ECO:0000256" key="6">
    <source>
        <dbReference type="ARBA" id="ARBA00022989"/>
    </source>
</evidence>
<dbReference type="PROSITE" id="PS50850">
    <property type="entry name" value="MFS"/>
    <property type="match status" value="1"/>
</dbReference>
<feature type="transmembrane region" description="Helical" evidence="8">
    <location>
        <begin position="369"/>
        <end position="389"/>
    </location>
</feature>
<keyword evidence="5 8" id="KW-0812">Transmembrane</keyword>
<protein>
    <submittedName>
        <fullName evidence="10">MFS transporter, YNFM family, putative membrane transport protein</fullName>
    </submittedName>
</protein>
<proteinExistence type="inferred from homology"/>
<keyword evidence="7 8" id="KW-0472">Membrane</keyword>
<organism evidence="10 11">
    <name type="scientific">Thiothrix eikelboomii</name>
    <dbReference type="NCBI Taxonomy" id="92487"/>
    <lineage>
        <taxon>Bacteria</taxon>
        <taxon>Pseudomonadati</taxon>
        <taxon>Pseudomonadota</taxon>
        <taxon>Gammaproteobacteria</taxon>
        <taxon>Thiotrichales</taxon>
        <taxon>Thiotrichaceae</taxon>
        <taxon>Thiothrix</taxon>
    </lineage>
</organism>
<evidence type="ECO:0000256" key="2">
    <source>
        <dbReference type="ARBA" id="ARBA00008335"/>
    </source>
</evidence>
<feature type="transmembrane region" description="Helical" evidence="8">
    <location>
        <begin position="103"/>
        <end position="126"/>
    </location>
</feature>
<feature type="transmembrane region" description="Helical" evidence="8">
    <location>
        <begin position="339"/>
        <end position="357"/>
    </location>
</feature>
<feature type="transmembrane region" description="Helical" evidence="8">
    <location>
        <begin position="281"/>
        <end position="299"/>
    </location>
</feature>
<feature type="transmembrane region" description="Helical" evidence="8">
    <location>
        <begin position="248"/>
        <end position="269"/>
    </location>
</feature>
<evidence type="ECO:0000313" key="11">
    <source>
        <dbReference type="Proteomes" id="UP000190460"/>
    </source>
</evidence>
<dbReference type="InterPro" id="IPR036259">
    <property type="entry name" value="MFS_trans_sf"/>
</dbReference>
<dbReference type="PANTHER" id="PTHR43271:SF1">
    <property type="entry name" value="INNER MEMBRANE TRANSPORT PROTEIN YNFM"/>
    <property type="match status" value="1"/>
</dbReference>
<evidence type="ECO:0000256" key="4">
    <source>
        <dbReference type="ARBA" id="ARBA00022475"/>
    </source>
</evidence>
<dbReference type="EMBL" id="FUYB01000042">
    <property type="protein sequence ID" value="SKA97156.1"/>
    <property type="molecule type" value="Genomic_DNA"/>
</dbReference>
<evidence type="ECO:0000259" key="9">
    <source>
        <dbReference type="PROSITE" id="PS50850"/>
    </source>
</evidence>
<feature type="transmembrane region" description="Helical" evidence="8">
    <location>
        <begin position="305"/>
        <end position="327"/>
    </location>
</feature>
<dbReference type="STRING" id="92487.SAMN02745130_03967"/>
<dbReference type="PANTHER" id="PTHR43271">
    <property type="entry name" value="BLL2771 PROTEIN"/>
    <property type="match status" value="1"/>
</dbReference>
<keyword evidence="3" id="KW-0813">Transport</keyword>